<evidence type="ECO:0000313" key="7">
    <source>
        <dbReference type="EMBL" id="MBK0399612.1"/>
    </source>
</evidence>
<feature type="transmembrane region" description="Helical" evidence="6">
    <location>
        <begin position="30"/>
        <end position="51"/>
    </location>
</feature>
<dbReference type="Pfam" id="PF02653">
    <property type="entry name" value="BPD_transp_2"/>
    <property type="match status" value="1"/>
</dbReference>
<evidence type="ECO:0000256" key="4">
    <source>
        <dbReference type="ARBA" id="ARBA00022989"/>
    </source>
</evidence>
<proteinExistence type="predicted"/>
<comment type="caution">
    <text evidence="7">The sequence shown here is derived from an EMBL/GenBank/DDBJ whole genome shotgun (WGS) entry which is preliminary data.</text>
</comment>
<keyword evidence="8" id="KW-1185">Reference proteome</keyword>
<evidence type="ECO:0000313" key="8">
    <source>
        <dbReference type="Proteomes" id="UP000655420"/>
    </source>
</evidence>
<evidence type="ECO:0000256" key="1">
    <source>
        <dbReference type="ARBA" id="ARBA00004651"/>
    </source>
</evidence>
<sequence length="311" mass="32633">MSRAVGLHIAVLAGLALAQFTLPEYHHGNLARIMVLAAFASAYNITFGYAGMLSLGHAMFFGAGLYAAGLAAEFGGIAAPGGLVLGVIAGALMAAVVGVLALRTTGVSFMIVTLMFAQAAFLTVLYFGEWTRGDEGFVIASDMRRVLGLDLADPATRYWAAFAVFGAVMLGSLAVARSSFGRVLAAIRENEERTRMLGYDVFRAKLMALAVSGAMAGAAGAAYALLFGYVGATFASIQYSILPLLWVLTGGAATVLGPFLGTLLMFYLIDVSSSFTTAHMMIVGFALIGLILFFPKGILGTLRERVVPWLP</sequence>
<keyword evidence="2" id="KW-1003">Cell membrane</keyword>
<name>A0A8J7SFL2_9RHOB</name>
<accession>A0A8J7SFL2</accession>
<feature type="transmembrane region" description="Helical" evidence="6">
    <location>
        <begin position="109"/>
        <end position="128"/>
    </location>
</feature>
<keyword evidence="3 6" id="KW-0812">Transmembrane</keyword>
<dbReference type="RefSeq" id="WP_200609813.1">
    <property type="nucleotide sequence ID" value="NZ_JAEHHL010000006.1"/>
</dbReference>
<gene>
    <name evidence="7" type="ORF">H0I76_10445</name>
</gene>
<evidence type="ECO:0000256" key="5">
    <source>
        <dbReference type="ARBA" id="ARBA00023136"/>
    </source>
</evidence>
<dbReference type="Proteomes" id="UP000655420">
    <property type="component" value="Unassembled WGS sequence"/>
</dbReference>
<reference evidence="7" key="1">
    <citation type="submission" date="2020-12" db="EMBL/GenBank/DDBJ databases">
        <title>Bacterial taxonomy.</title>
        <authorList>
            <person name="Pan X."/>
        </authorList>
    </citation>
    <scope>NUCLEOTIDE SEQUENCE</scope>
    <source>
        <strain evidence="7">M0105</strain>
    </source>
</reference>
<evidence type="ECO:0000256" key="2">
    <source>
        <dbReference type="ARBA" id="ARBA00022475"/>
    </source>
</evidence>
<dbReference type="PANTHER" id="PTHR30482">
    <property type="entry name" value="HIGH-AFFINITY BRANCHED-CHAIN AMINO ACID TRANSPORT SYSTEM PERMEASE"/>
    <property type="match status" value="1"/>
</dbReference>
<dbReference type="InterPro" id="IPR001851">
    <property type="entry name" value="ABC_transp_permease"/>
</dbReference>
<evidence type="ECO:0000256" key="6">
    <source>
        <dbReference type="SAM" id="Phobius"/>
    </source>
</evidence>
<keyword evidence="4 6" id="KW-1133">Transmembrane helix</keyword>
<dbReference type="CDD" id="cd06581">
    <property type="entry name" value="TM_PBP1_LivM_like"/>
    <property type="match status" value="1"/>
</dbReference>
<feature type="transmembrane region" description="Helical" evidence="6">
    <location>
        <begin position="83"/>
        <end position="102"/>
    </location>
</feature>
<feature type="transmembrane region" description="Helical" evidence="6">
    <location>
        <begin position="244"/>
        <end position="269"/>
    </location>
</feature>
<keyword evidence="5 6" id="KW-0472">Membrane</keyword>
<feature type="transmembrane region" description="Helical" evidence="6">
    <location>
        <begin position="281"/>
        <end position="302"/>
    </location>
</feature>
<dbReference type="EMBL" id="JAEHHL010000006">
    <property type="protein sequence ID" value="MBK0399612.1"/>
    <property type="molecule type" value="Genomic_DNA"/>
</dbReference>
<dbReference type="PANTHER" id="PTHR30482:SF17">
    <property type="entry name" value="ABC TRANSPORTER ATP-BINDING PROTEIN"/>
    <property type="match status" value="1"/>
</dbReference>
<dbReference type="AlphaFoldDB" id="A0A8J7SFL2"/>
<protein>
    <submittedName>
        <fullName evidence="7">Branched-chain amino acid ABC transporter permease</fullName>
    </submittedName>
</protein>
<evidence type="ECO:0000256" key="3">
    <source>
        <dbReference type="ARBA" id="ARBA00022692"/>
    </source>
</evidence>
<dbReference type="InterPro" id="IPR043428">
    <property type="entry name" value="LivM-like"/>
</dbReference>
<organism evidence="7 8">
    <name type="scientific">Thermohalobaculum xanthum</name>
    <dbReference type="NCBI Taxonomy" id="2753746"/>
    <lineage>
        <taxon>Bacteria</taxon>
        <taxon>Pseudomonadati</taxon>
        <taxon>Pseudomonadota</taxon>
        <taxon>Alphaproteobacteria</taxon>
        <taxon>Rhodobacterales</taxon>
        <taxon>Paracoccaceae</taxon>
        <taxon>Thermohalobaculum</taxon>
    </lineage>
</organism>
<dbReference type="GO" id="GO:0005886">
    <property type="term" value="C:plasma membrane"/>
    <property type="evidence" value="ECO:0007669"/>
    <property type="project" value="UniProtKB-SubCell"/>
</dbReference>
<dbReference type="GO" id="GO:0015658">
    <property type="term" value="F:branched-chain amino acid transmembrane transporter activity"/>
    <property type="evidence" value="ECO:0007669"/>
    <property type="project" value="InterPro"/>
</dbReference>
<feature type="transmembrane region" description="Helical" evidence="6">
    <location>
        <begin position="158"/>
        <end position="185"/>
    </location>
</feature>
<feature type="transmembrane region" description="Helical" evidence="6">
    <location>
        <begin position="206"/>
        <end position="232"/>
    </location>
</feature>
<comment type="subcellular location">
    <subcellularLocation>
        <location evidence="1">Cell membrane</location>
        <topology evidence="1">Multi-pass membrane protein</topology>
    </subcellularLocation>
</comment>